<dbReference type="AlphaFoldDB" id="A0A5P1F520"/>
<feature type="region of interest" description="Disordered" evidence="1">
    <location>
        <begin position="67"/>
        <end position="109"/>
    </location>
</feature>
<dbReference type="Proteomes" id="UP000243459">
    <property type="component" value="Chromosome 4"/>
</dbReference>
<sequence>MVGVFSRLSTGGIGHRRNRSAADARQTLAQNVEVLSPAPASTTCGIATAAEFKPVERPIEVVDYDQPVNCPEQEPSTILNDGRTWKERRSSVSSRVRSDLPMAKEGSNL</sequence>
<dbReference type="EMBL" id="CM007384">
    <property type="protein sequence ID" value="ONK71550.1"/>
    <property type="molecule type" value="Genomic_DNA"/>
</dbReference>
<dbReference type="OMA" id="DMEAPCP"/>
<protein>
    <submittedName>
        <fullName evidence="2">Uncharacterized protein</fullName>
    </submittedName>
</protein>
<organism evidence="2 3">
    <name type="scientific">Asparagus officinalis</name>
    <name type="common">Garden asparagus</name>
    <dbReference type="NCBI Taxonomy" id="4686"/>
    <lineage>
        <taxon>Eukaryota</taxon>
        <taxon>Viridiplantae</taxon>
        <taxon>Streptophyta</taxon>
        <taxon>Embryophyta</taxon>
        <taxon>Tracheophyta</taxon>
        <taxon>Spermatophyta</taxon>
        <taxon>Magnoliopsida</taxon>
        <taxon>Liliopsida</taxon>
        <taxon>Asparagales</taxon>
        <taxon>Asparagaceae</taxon>
        <taxon>Asparagoideae</taxon>
        <taxon>Asparagus</taxon>
    </lineage>
</organism>
<accession>A0A5P1F520</accession>
<reference evidence="3" key="1">
    <citation type="journal article" date="2017" name="Nat. Commun.">
        <title>The asparagus genome sheds light on the origin and evolution of a young Y chromosome.</title>
        <authorList>
            <person name="Harkess A."/>
            <person name="Zhou J."/>
            <person name="Xu C."/>
            <person name="Bowers J.E."/>
            <person name="Van der Hulst R."/>
            <person name="Ayyampalayam S."/>
            <person name="Mercati F."/>
            <person name="Riccardi P."/>
            <person name="McKain M.R."/>
            <person name="Kakrana A."/>
            <person name="Tang H."/>
            <person name="Ray J."/>
            <person name="Groenendijk J."/>
            <person name="Arikit S."/>
            <person name="Mathioni S.M."/>
            <person name="Nakano M."/>
            <person name="Shan H."/>
            <person name="Telgmann-Rauber A."/>
            <person name="Kanno A."/>
            <person name="Yue Z."/>
            <person name="Chen H."/>
            <person name="Li W."/>
            <person name="Chen Y."/>
            <person name="Xu X."/>
            <person name="Zhang Y."/>
            <person name="Luo S."/>
            <person name="Chen H."/>
            <person name="Gao J."/>
            <person name="Mao Z."/>
            <person name="Pires J.C."/>
            <person name="Luo M."/>
            <person name="Kudrna D."/>
            <person name="Wing R.A."/>
            <person name="Meyers B.C."/>
            <person name="Yi K."/>
            <person name="Kong H."/>
            <person name="Lavrijsen P."/>
            <person name="Sunseri F."/>
            <person name="Falavigna A."/>
            <person name="Ye Y."/>
            <person name="Leebens-Mack J.H."/>
            <person name="Chen G."/>
        </authorList>
    </citation>
    <scope>NUCLEOTIDE SEQUENCE [LARGE SCALE GENOMIC DNA]</scope>
    <source>
        <strain evidence="3">cv. DH0086</strain>
    </source>
</reference>
<keyword evidence="3" id="KW-1185">Reference proteome</keyword>
<proteinExistence type="predicted"/>
<gene>
    <name evidence="2" type="ORF">A4U43_C04F9790</name>
</gene>
<name>A0A5P1F520_ASPOF</name>
<dbReference type="Gramene" id="ONK71550">
    <property type="protein sequence ID" value="ONK71550"/>
    <property type="gene ID" value="A4U43_C04F9790"/>
</dbReference>
<dbReference type="PANTHER" id="PTHR34196:SF2">
    <property type="entry name" value="OS02G0697700 PROTEIN"/>
    <property type="match status" value="1"/>
</dbReference>
<dbReference type="PANTHER" id="PTHR34196">
    <property type="entry name" value="OS02G0697700 PROTEIN"/>
    <property type="match status" value="1"/>
</dbReference>
<feature type="region of interest" description="Disordered" evidence="1">
    <location>
        <begin position="1"/>
        <end position="22"/>
    </location>
</feature>
<dbReference type="OrthoDB" id="1909326at2759"/>
<evidence type="ECO:0000256" key="1">
    <source>
        <dbReference type="SAM" id="MobiDB-lite"/>
    </source>
</evidence>
<evidence type="ECO:0000313" key="3">
    <source>
        <dbReference type="Proteomes" id="UP000243459"/>
    </source>
</evidence>
<evidence type="ECO:0000313" key="2">
    <source>
        <dbReference type="EMBL" id="ONK71550.1"/>
    </source>
</evidence>